<dbReference type="Pfam" id="PF13462">
    <property type="entry name" value="Thioredoxin_4"/>
    <property type="match status" value="1"/>
</dbReference>
<dbReference type="Gene3D" id="1.10.1200.90">
    <property type="entry name" value="DsbA-like domain"/>
    <property type="match status" value="1"/>
</dbReference>
<evidence type="ECO:0000313" key="3">
    <source>
        <dbReference type="Proteomes" id="UP000197058"/>
    </source>
</evidence>
<evidence type="ECO:0000313" key="2">
    <source>
        <dbReference type="EMBL" id="ASE33241.1"/>
    </source>
</evidence>
<dbReference type="KEGG" id="sscu:CEP64_01085"/>
<sequence length="170" mass="19905">MTKIQHLTVGSKDANITIEAFINFACPYCLNYFAAADEVLEPYINENKVQYIVKHFDKTKQRLLKGTVANIYLDYYDPEESFKIVRHLYETQDEWTLNFETIERKMEHELGLSPQKNADDRSLAIMQETFERGIKGVPTVFINDEKFEFNPVEDDKETIQEKLRNALEGI</sequence>
<dbReference type="EMBL" id="CP022046">
    <property type="protein sequence ID" value="ASE33241.1"/>
    <property type="molecule type" value="Genomic_DNA"/>
</dbReference>
<organism evidence="2 3">
    <name type="scientific">Mammaliicoccus sciuri</name>
    <name type="common">Staphylococcus sciuri</name>
    <dbReference type="NCBI Taxonomy" id="1296"/>
    <lineage>
        <taxon>Bacteria</taxon>
        <taxon>Bacillati</taxon>
        <taxon>Bacillota</taxon>
        <taxon>Bacilli</taxon>
        <taxon>Bacillales</taxon>
        <taxon>Staphylococcaceae</taxon>
        <taxon>Mammaliicoccus</taxon>
    </lineage>
</organism>
<dbReference type="AlphaFoldDB" id="A0AAI8DGZ2"/>
<dbReference type="InterPro" id="IPR036249">
    <property type="entry name" value="Thioredoxin-like_sf"/>
</dbReference>
<proteinExistence type="predicted"/>
<dbReference type="Proteomes" id="UP000197058">
    <property type="component" value="Chromosome"/>
</dbReference>
<evidence type="ECO:0000259" key="1">
    <source>
        <dbReference type="Pfam" id="PF13462"/>
    </source>
</evidence>
<feature type="domain" description="Thioredoxin-like fold" evidence="1">
    <location>
        <begin position="5"/>
        <end position="159"/>
    </location>
</feature>
<reference evidence="3" key="1">
    <citation type="submission" date="2017-06" db="EMBL/GenBank/DDBJ databases">
        <title>FDA dAtabase for Regulatory Grade micrObial Sequences (FDA-ARGOS): Supporting development and validation of Infectious Disease Dx tests.</title>
        <authorList>
            <person name="Goldberg B."/>
            <person name="Campos J."/>
            <person name="Tallon L."/>
            <person name="Sadzewicz L."/>
            <person name="Sengamalay N."/>
            <person name="Ott S."/>
            <person name="Godinez A."/>
            <person name="Nagaraj S."/>
            <person name="Vavikolanu K."/>
            <person name="Nadendla S."/>
            <person name="George J."/>
            <person name="Geyer C."/>
            <person name="Sichtig H."/>
        </authorList>
    </citation>
    <scope>NUCLEOTIDE SEQUENCE [LARGE SCALE GENOMIC DNA]</scope>
    <source>
        <strain evidence="3">FDAARGOS_285</strain>
    </source>
</reference>
<dbReference type="Gene3D" id="3.40.30.10">
    <property type="entry name" value="Glutaredoxin"/>
    <property type="match status" value="1"/>
</dbReference>
<dbReference type="CDD" id="cd02972">
    <property type="entry name" value="DsbA_family"/>
    <property type="match status" value="1"/>
</dbReference>
<gene>
    <name evidence="2" type="ORF">CEP64_01085</name>
</gene>
<protein>
    <recommendedName>
        <fullName evidence="1">Thioredoxin-like fold domain-containing protein</fullName>
    </recommendedName>
</protein>
<dbReference type="SUPFAM" id="SSF52833">
    <property type="entry name" value="Thioredoxin-like"/>
    <property type="match status" value="1"/>
</dbReference>
<dbReference type="RefSeq" id="WP_058592227.1">
    <property type="nucleotide sequence ID" value="NZ_CP022046.2"/>
</dbReference>
<name>A0AAI8DGZ2_MAMSC</name>
<dbReference type="InterPro" id="IPR012336">
    <property type="entry name" value="Thioredoxin-like_fold"/>
</dbReference>
<accession>A0AAI8DGZ2</accession>